<keyword evidence="1" id="KW-0645">Protease</keyword>
<dbReference type="AlphaFoldDB" id="A0A6G0VM76"/>
<dbReference type="Proteomes" id="UP000478052">
    <property type="component" value="Unassembled WGS sequence"/>
</dbReference>
<keyword evidence="1" id="KW-0378">Hydrolase</keyword>
<name>A0A6G0VM76_APHCR</name>
<dbReference type="GO" id="GO:0008233">
    <property type="term" value="F:peptidase activity"/>
    <property type="evidence" value="ECO:0007669"/>
    <property type="project" value="UniProtKB-KW"/>
</dbReference>
<comment type="caution">
    <text evidence="1">The sequence shown here is derived from an EMBL/GenBank/DDBJ whole genome shotgun (WGS) entry which is preliminary data.</text>
</comment>
<sequence length="305" mass="34414">MSNNIDMEQCGGTNRTSKLSPLVESNNMIEVPFNKKKICGRVPTFLLVPVSESNFKKSLEAGDRVVYITQHSLLNISCVLNKLGFDDNDEHLTVNNSGNNPYDVENITVLNNNSCTKESHKIVSTSKKTNSDMASNEIPKKDSKTSKCTAIKQTDESFKRDCGVSKLDGTLDTLNNSFLRSGEIKMIEEEKKLFVDICRQQTFTHSPLAVDFKYNKSHVDGDCSPMKSIMLPNEVEADAKALLRNFKNIFPLTIRGDLEKNKEKRYNFSYLNTIEGFFELSICDGINLKSCLMEMIECRKTIEIC</sequence>
<protein>
    <submittedName>
        <fullName evidence="1">ULP PROTEASE domain-containing protein</fullName>
    </submittedName>
</protein>
<evidence type="ECO:0000313" key="2">
    <source>
        <dbReference type="Proteomes" id="UP000478052"/>
    </source>
</evidence>
<organism evidence="1 2">
    <name type="scientific">Aphis craccivora</name>
    <name type="common">Cowpea aphid</name>
    <dbReference type="NCBI Taxonomy" id="307492"/>
    <lineage>
        <taxon>Eukaryota</taxon>
        <taxon>Metazoa</taxon>
        <taxon>Ecdysozoa</taxon>
        <taxon>Arthropoda</taxon>
        <taxon>Hexapoda</taxon>
        <taxon>Insecta</taxon>
        <taxon>Pterygota</taxon>
        <taxon>Neoptera</taxon>
        <taxon>Paraneoptera</taxon>
        <taxon>Hemiptera</taxon>
        <taxon>Sternorrhyncha</taxon>
        <taxon>Aphidomorpha</taxon>
        <taxon>Aphidoidea</taxon>
        <taxon>Aphididae</taxon>
        <taxon>Aphidini</taxon>
        <taxon>Aphis</taxon>
        <taxon>Aphis</taxon>
    </lineage>
</organism>
<proteinExistence type="predicted"/>
<evidence type="ECO:0000313" key="1">
    <source>
        <dbReference type="EMBL" id="KAF0690987.1"/>
    </source>
</evidence>
<dbReference type="EMBL" id="VUJU01016084">
    <property type="protein sequence ID" value="KAF0690987.1"/>
    <property type="molecule type" value="Genomic_DNA"/>
</dbReference>
<gene>
    <name evidence="1" type="ORF">FWK35_00033987</name>
</gene>
<dbReference type="GO" id="GO:0006508">
    <property type="term" value="P:proteolysis"/>
    <property type="evidence" value="ECO:0007669"/>
    <property type="project" value="UniProtKB-KW"/>
</dbReference>
<keyword evidence="2" id="KW-1185">Reference proteome</keyword>
<reference evidence="1 2" key="1">
    <citation type="submission" date="2019-08" db="EMBL/GenBank/DDBJ databases">
        <title>Whole genome of Aphis craccivora.</title>
        <authorList>
            <person name="Voronova N.V."/>
            <person name="Shulinski R.S."/>
            <person name="Bandarenka Y.V."/>
            <person name="Zhorov D.G."/>
            <person name="Warner D."/>
        </authorList>
    </citation>
    <scope>NUCLEOTIDE SEQUENCE [LARGE SCALE GENOMIC DNA]</scope>
    <source>
        <strain evidence="1">180601</strain>
        <tissue evidence="1">Whole Body</tissue>
    </source>
</reference>
<accession>A0A6G0VM76</accession>